<proteinExistence type="predicted"/>
<reference evidence="1" key="1">
    <citation type="submission" date="2021-04" db="EMBL/GenBank/DDBJ databases">
        <authorList>
            <person name="Tunstrom K."/>
        </authorList>
    </citation>
    <scope>NUCLEOTIDE SEQUENCE</scope>
</reference>
<dbReference type="EMBL" id="CAJQZP010001066">
    <property type="protein sequence ID" value="CAG5015238.1"/>
    <property type="molecule type" value="Genomic_DNA"/>
</dbReference>
<organism evidence="1 2">
    <name type="scientific">Parnassius apollo</name>
    <name type="common">Apollo butterfly</name>
    <name type="synonym">Papilio apollo</name>
    <dbReference type="NCBI Taxonomy" id="110799"/>
    <lineage>
        <taxon>Eukaryota</taxon>
        <taxon>Metazoa</taxon>
        <taxon>Ecdysozoa</taxon>
        <taxon>Arthropoda</taxon>
        <taxon>Hexapoda</taxon>
        <taxon>Insecta</taxon>
        <taxon>Pterygota</taxon>
        <taxon>Neoptera</taxon>
        <taxon>Endopterygota</taxon>
        <taxon>Lepidoptera</taxon>
        <taxon>Glossata</taxon>
        <taxon>Ditrysia</taxon>
        <taxon>Papilionoidea</taxon>
        <taxon>Papilionidae</taxon>
        <taxon>Parnassiinae</taxon>
        <taxon>Parnassini</taxon>
        <taxon>Parnassius</taxon>
        <taxon>Parnassius</taxon>
    </lineage>
</organism>
<keyword evidence="2" id="KW-1185">Reference proteome</keyword>
<sequence>MATQQQRLLLFLDSVDQLTGIGTENNKVSWLPSRLPPHCKIIVTCTCEESNPEVSKEYDVLRRMIDSEENFLEVKSLGEDLVSMQVLKLWIASAARDRSNYQWRLVSNAIGQCSFADLR</sequence>
<accession>A0A8S3XBS6</accession>
<gene>
    <name evidence="1" type="ORF">PAPOLLO_LOCUS16336</name>
</gene>
<evidence type="ECO:0000313" key="1">
    <source>
        <dbReference type="EMBL" id="CAG5015238.1"/>
    </source>
</evidence>
<protein>
    <submittedName>
        <fullName evidence="1">(apollo) hypothetical protein</fullName>
    </submittedName>
</protein>
<dbReference type="InterPro" id="IPR052752">
    <property type="entry name" value="NACHT-WD_repeat"/>
</dbReference>
<dbReference type="Proteomes" id="UP000691718">
    <property type="component" value="Unassembled WGS sequence"/>
</dbReference>
<dbReference type="PANTHER" id="PTHR19871:SF14">
    <property type="entry name" value="DUF4062 DOMAIN-CONTAINING PROTEIN"/>
    <property type="match status" value="1"/>
</dbReference>
<comment type="caution">
    <text evidence="1">The sequence shown here is derived from an EMBL/GenBank/DDBJ whole genome shotgun (WGS) entry which is preliminary data.</text>
</comment>
<dbReference type="OrthoDB" id="2325716at2759"/>
<name>A0A8S3XBS6_PARAO</name>
<dbReference type="AlphaFoldDB" id="A0A8S3XBS6"/>
<dbReference type="PANTHER" id="PTHR19871">
    <property type="entry name" value="BETA TRANSDUCIN-RELATED PROTEIN"/>
    <property type="match status" value="1"/>
</dbReference>
<evidence type="ECO:0000313" key="2">
    <source>
        <dbReference type="Proteomes" id="UP000691718"/>
    </source>
</evidence>